<dbReference type="PANTHER" id="PTHR30055:SF234">
    <property type="entry name" value="HTH-TYPE TRANSCRIPTIONAL REGULATOR BETI"/>
    <property type="match status" value="1"/>
</dbReference>
<evidence type="ECO:0000256" key="2">
    <source>
        <dbReference type="ARBA" id="ARBA00023125"/>
    </source>
</evidence>
<proteinExistence type="predicted"/>
<protein>
    <submittedName>
        <fullName evidence="5">TetR family transcriptional regulator</fullName>
    </submittedName>
</protein>
<dbReference type="Gene3D" id="1.10.357.10">
    <property type="entry name" value="Tetracycline Repressor, domain 2"/>
    <property type="match status" value="1"/>
</dbReference>
<keyword evidence="2" id="KW-0238">DNA-binding</keyword>
<dbReference type="RefSeq" id="WP_231446997.1">
    <property type="nucleotide sequence ID" value="NZ_JAJOMB010000016.1"/>
</dbReference>
<gene>
    <name evidence="5" type="ORF">LR394_26485</name>
</gene>
<accession>A0A9X1NI46</accession>
<keyword evidence="1" id="KW-0805">Transcription regulation</keyword>
<dbReference type="GO" id="GO:0000976">
    <property type="term" value="F:transcription cis-regulatory region binding"/>
    <property type="evidence" value="ECO:0007669"/>
    <property type="project" value="TreeGrafter"/>
</dbReference>
<dbReference type="PANTHER" id="PTHR30055">
    <property type="entry name" value="HTH-TYPE TRANSCRIPTIONAL REGULATOR RUTR"/>
    <property type="match status" value="1"/>
</dbReference>
<comment type="caution">
    <text evidence="5">The sequence shown here is derived from an EMBL/GenBank/DDBJ whole genome shotgun (WGS) entry which is preliminary data.</text>
</comment>
<dbReference type="InterPro" id="IPR050109">
    <property type="entry name" value="HTH-type_TetR-like_transc_reg"/>
</dbReference>
<evidence type="ECO:0000313" key="5">
    <source>
        <dbReference type="EMBL" id="MCD5314460.1"/>
    </source>
</evidence>
<sequence>MTDSQRPRVPRRQQAKATRELLLTTAERLYAENGLAAVSSRQIIEAAGVGNNSALAYHVGTRDDLLRAIARSHGEVISGLTRRKLDAVRDEQNAREVVAAIVQPYTMHLTGLGHPSWFARFTAQLAADPVFSREVHQDPDVIDQVNVSLTKLLAAHGPISDEHATLRRQMLRLTVVHTCAEYERQSAGSGVPADWPDIGEALTDAVTGLLTAPADRAEAGSRRRNGGAAR</sequence>
<dbReference type="GO" id="GO:0003700">
    <property type="term" value="F:DNA-binding transcription factor activity"/>
    <property type="evidence" value="ECO:0007669"/>
    <property type="project" value="TreeGrafter"/>
</dbReference>
<evidence type="ECO:0000256" key="1">
    <source>
        <dbReference type="ARBA" id="ARBA00023015"/>
    </source>
</evidence>
<reference evidence="5" key="1">
    <citation type="submission" date="2021-11" db="EMBL/GenBank/DDBJ databases">
        <title>Streptomyces corallinus and Kineosporia corallina sp. nov., two new coral-derived marine actinobacteria.</title>
        <authorList>
            <person name="Buangrab K."/>
            <person name="Sutthacheep M."/>
            <person name="Yeemin T."/>
            <person name="Harunari E."/>
            <person name="Igarashi Y."/>
            <person name="Sripreechasak P."/>
            <person name="Kanchanasin P."/>
            <person name="Tanasupawat S."/>
            <person name="Phongsopitanun W."/>
        </authorList>
    </citation>
    <scope>NUCLEOTIDE SEQUENCE</scope>
    <source>
        <strain evidence="5">JCM 31032</strain>
    </source>
</reference>
<feature type="domain" description="HTH tetR-type" evidence="4">
    <location>
        <begin position="22"/>
        <end position="69"/>
    </location>
</feature>
<dbReference type="Pfam" id="PF00440">
    <property type="entry name" value="TetR_N"/>
    <property type="match status" value="1"/>
</dbReference>
<dbReference type="InterPro" id="IPR001647">
    <property type="entry name" value="HTH_TetR"/>
</dbReference>
<evidence type="ECO:0000313" key="6">
    <source>
        <dbReference type="Proteomes" id="UP001138997"/>
    </source>
</evidence>
<organism evidence="5 6">
    <name type="scientific">Kineosporia babensis</name>
    <dbReference type="NCBI Taxonomy" id="499548"/>
    <lineage>
        <taxon>Bacteria</taxon>
        <taxon>Bacillati</taxon>
        <taxon>Actinomycetota</taxon>
        <taxon>Actinomycetes</taxon>
        <taxon>Kineosporiales</taxon>
        <taxon>Kineosporiaceae</taxon>
        <taxon>Kineosporia</taxon>
    </lineage>
</organism>
<dbReference type="AlphaFoldDB" id="A0A9X1NI46"/>
<dbReference type="EMBL" id="JAJOMB010000016">
    <property type="protein sequence ID" value="MCD5314460.1"/>
    <property type="molecule type" value="Genomic_DNA"/>
</dbReference>
<keyword evidence="3" id="KW-0804">Transcription</keyword>
<evidence type="ECO:0000256" key="3">
    <source>
        <dbReference type="ARBA" id="ARBA00023163"/>
    </source>
</evidence>
<dbReference type="SUPFAM" id="SSF46689">
    <property type="entry name" value="Homeodomain-like"/>
    <property type="match status" value="1"/>
</dbReference>
<evidence type="ECO:0000259" key="4">
    <source>
        <dbReference type="Pfam" id="PF00440"/>
    </source>
</evidence>
<dbReference type="InterPro" id="IPR009057">
    <property type="entry name" value="Homeodomain-like_sf"/>
</dbReference>
<dbReference type="Proteomes" id="UP001138997">
    <property type="component" value="Unassembled WGS sequence"/>
</dbReference>
<name>A0A9X1NI46_9ACTN</name>
<keyword evidence="6" id="KW-1185">Reference proteome</keyword>